<dbReference type="RefSeq" id="WP_367286436.1">
    <property type="nucleotide sequence ID" value="NZ_JBBMEY010000018.1"/>
</dbReference>
<gene>
    <name evidence="2" type="ORF">ABFO16_05735</name>
</gene>
<name>A0ABV1HTT3_9FIRM</name>
<organism evidence="2 3">
    <name type="scientific">Ruminococcoides intestinihominis</name>
    <dbReference type="NCBI Taxonomy" id="3133161"/>
    <lineage>
        <taxon>Bacteria</taxon>
        <taxon>Bacillati</taxon>
        <taxon>Bacillota</taxon>
        <taxon>Clostridia</taxon>
        <taxon>Eubacteriales</taxon>
        <taxon>Oscillospiraceae</taxon>
        <taxon>Ruminococcoides</taxon>
    </lineage>
</organism>
<sequence>MESNMSKKILILANNSIGLYKFRVDLIKKLIIDNNEVVLSTLDNGFIDDFQKIGCKVHLTDVDRRGINPITDLKLYKKYVNLIDEEKPDLVITYTIKSNIYGGMVCRRKKVPYAINITGLGTAFQKDNLLKKLVIKLYKIALKKAKVVFFENQGNKEIFVKEKIIDDNKCKVLNGAGVNLDYYSVQEYPKNNEVTRFLFIGRVMKEKGIDELFAVMRRLYSENYNCVLDVVGISEEDYHDEIDKGIKEGWLCFHGYQEDVRPFIREANCFVLPSWHEGMANTNLENASSGRPVITSNIFGCKESVIDGVSGLLCEPKNVDSLYSAMVKFLNTDNDDRIKMGLEGRKHMEEFFQKKKLLLKLVIVCLMINLEVII</sequence>
<evidence type="ECO:0000313" key="3">
    <source>
        <dbReference type="Proteomes" id="UP001478133"/>
    </source>
</evidence>
<dbReference type="EMBL" id="JBBMFI010000017">
    <property type="protein sequence ID" value="MEQ2565734.1"/>
    <property type="molecule type" value="Genomic_DNA"/>
</dbReference>
<dbReference type="PANTHER" id="PTHR12526">
    <property type="entry name" value="GLYCOSYLTRANSFERASE"/>
    <property type="match status" value="1"/>
</dbReference>
<reference evidence="2 3" key="1">
    <citation type="submission" date="2024-03" db="EMBL/GenBank/DDBJ databases">
        <title>Human intestinal bacterial collection.</title>
        <authorList>
            <person name="Pauvert C."/>
            <person name="Hitch T.C.A."/>
            <person name="Clavel T."/>
        </authorList>
    </citation>
    <scope>NUCLEOTIDE SEQUENCE [LARGE SCALE GENOMIC DNA]</scope>
    <source>
        <strain evidence="2 3">CLA-AP-H18</strain>
    </source>
</reference>
<dbReference type="PANTHER" id="PTHR12526:SF638">
    <property type="entry name" value="SPORE COAT PROTEIN SA"/>
    <property type="match status" value="1"/>
</dbReference>
<evidence type="ECO:0000259" key="1">
    <source>
        <dbReference type="Pfam" id="PF13477"/>
    </source>
</evidence>
<dbReference type="Proteomes" id="UP001478133">
    <property type="component" value="Unassembled WGS sequence"/>
</dbReference>
<dbReference type="InterPro" id="IPR028098">
    <property type="entry name" value="Glyco_trans_4-like_N"/>
</dbReference>
<comment type="caution">
    <text evidence="2">The sequence shown here is derived from an EMBL/GenBank/DDBJ whole genome shotgun (WGS) entry which is preliminary data.</text>
</comment>
<evidence type="ECO:0000313" key="2">
    <source>
        <dbReference type="EMBL" id="MEQ2565734.1"/>
    </source>
</evidence>
<keyword evidence="3" id="KW-1185">Reference proteome</keyword>
<dbReference type="SUPFAM" id="SSF53756">
    <property type="entry name" value="UDP-Glycosyltransferase/glycogen phosphorylase"/>
    <property type="match status" value="1"/>
</dbReference>
<feature type="domain" description="Glycosyltransferase subfamily 4-like N-terminal" evidence="1">
    <location>
        <begin position="8"/>
        <end position="152"/>
    </location>
</feature>
<accession>A0ABV1HTT3</accession>
<protein>
    <submittedName>
        <fullName evidence="2">Glycosyltransferase family 4 protein</fullName>
    </submittedName>
</protein>
<dbReference type="Pfam" id="PF13477">
    <property type="entry name" value="Glyco_trans_4_2"/>
    <property type="match status" value="1"/>
</dbReference>
<dbReference type="Pfam" id="PF13692">
    <property type="entry name" value="Glyco_trans_1_4"/>
    <property type="match status" value="1"/>
</dbReference>
<dbReference type="Gene3D" id="3.40.50.2000">
    <property type="entry name" value="Glycogen Phosphorylase B"/>
    <property type="match status" value="2"/>
</dbReference>
<proteinExistence type="predicted"/>
<dbReference type="CDD" id="cd03808">
    <property type="entry name" value="GT4_CapM-like"/>
    <property type="match status" value="1"/>
</dbReference>